<protein>
    <recommendedName>
        <fullName evidence="4">Mobilization protein</fullName>
    </recommendedName>
    <alternativeName>
        <fullName evidence="3">Plasmid recombinase</fullName>
    </alternativeName>
</protein>
<feature type="coiled-coil region" evidence="5">
    <location>
        <begin position="294"/>
        <end position="345"/>
    </location>
</feature>
<dbReference type="NCBIfam" id="NF041497">
    <property type="entry name" value="MobV"/>
    <property type="match status" value="1"/>
</dbReference>
<evidence type="ECO:0000256" key="4">
    <source>
        <dbReference type="ARBA" id="ARBA00031709"/>
    </source>
</evidence>
<dbReference type="InterPro" id="IPR001668">
    <property type="entry name" value="Mob_Pre"/>
</dbReference>
<proteinExistence type="inferred from homology"/>
<evidence type="ECO:0000256" key="5">
    <source>
        <dbReference type="SAM" id="Coils"/>
    </source>
</evidence>
<feature type="region of interest" description="Disordered" evidence="6">
    <location>
        <begin position="389"/>
        <end position="408"/>
    </location>
</feature>
<comment type="similarity">
    <text evidence="2">Belongs to the plasmid mobilization pre family.</text>
</comment>
<evidence type="ECO:0000256" key="2">
    <source>
        <dbReference type="ARBA" id="ARBA00010657"/>
    </source>
</evidence>
<comment type="caution">
    <text evidence="7">The sequence shown here is derived from an EMBL/GenBank/DDBJ whole genome shotgun (WGS) entry which is preliminary data.</text>
</comment>
<name>A0AAW5LJI4_MAMSC</name>
<evidence type="ECO:0000313" key="8">
    <source>
        <dbReference type="Proteomes" id="UP001204068"/>
    </source>
</evidence>
<dbReference type="Pfam" id="PF01076">
    <property type="entry name" value="Mob_Pre"/>
    <property type="match status" value="1"/>
</dbReference>
<dbReference type="RefSeq" id="WP_257099650.1">
    <property type="nucleotide sequence ID" value="NZ_JANILD010000013.1"/>
</dbReference>
<reference evidence="7" key="1">
    <citation type="submission" date="2022-07" db="EMBL/GenBank/DDBJ databases">
        <title>Bacterial species isolated from the porcine tonsil microbiota.</title>
        <authorList>
            <person name="Oliveira I.M.F."/>
        </authorList>
    </citation>
    <scope>NUCLEOTIDE SEQUENCE</scope>
    <source>
        <strain evidence="7">8QC2O2</strain>
    </source>
</reference>
<dbReference type="CDD" id="cd17242">
    <property type="entry name" value="MobM_relaxase"/>
    <property type="match status" value="1"/>
</dbReference>
<evidence type="ECO:0000313" key="7">
    <source>
        <dbReference type="EMBL" id="MCQ9305091.1"/>
    </source>
</evidence>
<keyword evidence="5" id="KW-0175">Coiled coil</keyword>
<dbReference type="Proteomes" id="UP001204068">
    <property type="component" value="Unassembled WGS sequence"/>
</dbReference>
<evidence type="ECO:0000256" key="6">
    <source>
        <dbReference type="SAM" id="MobiDB-lite"/>
    </source>
</evidence>
<dbReference type="GO" id="GO:0006310">
    <property type="term" value="P:DNA recombination"/>
    <property type="evidence" value="ECO:0007669"/>
    <property type="project" value="InterPro"/>
</dbReference>
<dbReference type="EMBL" id="JANILD010000013">
    <property type="protein sequence ID" value="MCQ9305091.1"/>
    <property type="molecule type" value="Genomic_DNA"/>
</dbReference>
<sequence length="408" mass="48216">MSMIVARMQKMKAENLVGIGNHNQRKTKNHSNPDIDTSLSKLNYDLVDRTQNYKTDIENFINENKSTTRAVRKDAVLVNEWIISSDKDFFDNLTESEIENFFERSKDYFAEKFGEKNIRYATVHLDESTPHMHMGIVPFDKDNKLSAKRVFNRQALRDVQEELPKYLQDFQFEIARGQKGSERKNLTVPEFKKLKEEELEIKKELQIKKDELIAYTKENQVDKKLDITPIKEMEDIEIETDEKTLFGKNKTEIVRQWTGNIILSENDYLKLNKEIKKGKKTEGRLAAILETDVYQENKELKNELKDQIDKNDKDIDDYNDLVKRYNNLYEENTSLKSQIGDLKEEIKLIYQSTKRFLKDRISDFKAFKEVFKELADNISNISREKGLDSSFKKEFDRENKKKQTRGIR</sequence>
<comment type="function">
    <text evidence="1">The interaction of the RSA site and the PRE protein may not only serves a function in plasmid maintenance, but may also contributes to the distribution of small antibiotic resistance plasmids among Gram-positive bacteria.</text>
</comment>
<organism evidence="7 8">
    <name type="scientific">Mammaliicoccus sciuri</name>
    <name type="common">Staphylococcus sciuri</name>
    <dbReference type="NCBI Taxonomy" id="1296"/>
    <lineage>
        <taxon>Bacteria</taxon>
        <taxon>Bacillati</taxon>
        <taxon>Bacillota</taxon>
        <taxon>Bacilli</taxon>
        <taxon>Bacillales</taxon>
        <taxon>Staphylococcaceae</taxon>
        <taxon>Mammaliicoccus</taxon>
    </lineage>
</organism>
<feature type="compositionally biased region" description="Basic and acidic residues" evidence="6">
    <location>
        <begin position="389"/>
        <end position="401"/>
    </location>
</feature>
<evidence type="ECO:0000256" key="3">
    <source>
        <dbReference type="ARBA" id="ARBA00029953"/>
    </source>
</evidence>
<evidence type="ECO:0000256" key="1">
    <source>
        <dbReference type="ARBA" id="ARBA00002445"/>
    </source>
</evidence>
<gene>
    <name evidence="7" type="ORF">NQ032_15910</name>
</gene>
<dbReference type="AlphaFoldDB" id="A0AAW5LJI4"/>
<dbReference type="GO" id="GO:0003677">
    <property type="term" value="F:DNA binding"/>
    <property type="evidence" value="ECO:0007669"/>
    <property type="project" value="InterPro"/>
</dbReference>
<accession>A0AAW5LJI4</accession>
<dbReference type="Gene3D" id="3.30.930.30">
    <property type="match status" value="1"/>
</dbReference>